<dbReference type="Pfam" id="PF02080">
    <property type="entry name" value="TrkA_C"/>
    <property type="match status" value="2"/>
</dbReference>
<feature type="domain" description="RCK C-terminal" evidence="1">
    <location>
        <begin position="105"/>
        <end position="190"/>
    </location>
</feature>
<protein>
    <submittedName>
        <fullName evidence="2">Unannotated protein</fullName>
    </submittedName>
</protein>
<dbReference type="Gene3D" id="1.20.58.220">
    <property type="entry name" value="Phosphate transport system protein phou homolog 2, domain 2"/>
    <property type="match status" value="2"/>
</dbReference>
<dbReference type="PROSITE" id="PS51202">
    <property type="entry name" value="RCK_C"/>
    <property type="match status" value="2"/>
</dbReference>
<sequence>MDDRPRSLRAMLAEAKDTSEIMVDLAYAAVYFNDPGMADEVAELEERMNDLVQDMRAVCIMAVRRPAEAEGMASVLQIISAIESIANAAVDVTRIVTHRLGIPNELISDLSNAEEVSHRVWIREGSHMAHRPLKDLEITIQCGMRVVAIRRDRSWMIDEIDGDFVVVPGDVLFLRGSPAGIVRLHELAAAPTWDPPMSAPAGALTDLDRAVDVLVEMKNTSEAAVGLAYSALALRDNGLAAEVRHLAERLDEMKDHLQLWVLRAAKKDVDPAPLRGLLQLASAAEELGDQAAQMVWLITDDRGFHPIVKLALGEADVVATQVPVSADSSVAGCSLAELQLDIEPGFQVLAVRRDNRYIYRPRGSVVIEPLDELIASGPQEGRVRLAELCGWAVVEDEDDPTGEFSLVPLSVSRSGASR</sequence>
<accession>A0A6J6R2B7</accession>
<dbReference type="InterPro" id="IPR006037">
    <property type="entry name" value="RCK_C"/>
</dbReference>
<dbReference type="GO" id="GO:0006813">
    <property type="term" value="P:potassium ion transport"/>
    <property type="evidence" value="ECO:0007669"/>
    <property type="project" value="InterPro"/>
</dbReference>
<feature type="domain" description="RCK C-terminal" evidence="1">
    <location>
        <begin position="305"/>
        <end position="391"/>
    </location>
</feature>
<proteinExistence type="predicted"/>
<dbReference type="InterPro" id="IPR036721">
    <property type="entry name" value="RCK_C_sf"/>
</dbReference>
<name>A0A6J6R2B7_9ZZZZ</name>
<dbReference type="SUPFAM" id="SSF116726">
    <property type="entry name" value="TrkA C-terminal domain-like"/>
    <property type="match status" value="2"/>
</dbReference>
<dbReference type="AlphaFoldDB" id="A0A6J6R2B7"/>
<dbReference type="InterPro" id="IPR038078">
    <property type="entry name" value="PhoU-like_sf"/>
</dbReference>
<dbReference type="Pfam" id="PF01895">
    <property type="entry name" value="PhoU"/>
    <property type="match status" value="2"/>
</dbReference>
<dbReference type="PANTHER" id="PTHR30445:SF8">
    <property type="entry name" value="K(+)_H(+) ANTIPORTER SUBUNIT KHTT"/>
    <property type="match status" value="1"/>
</dbReference>
<dbReference type="InterPro" id="IPR050144">
    <property type="entry name" value="AAE_transporter"/>
</dbReference>
<dbReference type="InterPro" id="IPR026022">
    <property type="entry name" value="PhoU_dom"/>
</dbReference>
<reference evidence="2" key="1">
    <citation type="submission" date="2020-05" db="EMBL/GenBank/DDBJ databases">
        <authorList>
            <person name="Chiriac C."/>
            <person name="Salcher M."/>
            <person name="Ghai R."/>
            <person name="Kavagutti S V."/>
        </authorList>
    </citation>
    <scope>NUCLEOTIDE SEQUENCE</scope>
</reference>
<organism evidence="2">
    <name type="scientific">freshwater metagenome</name>
    <dbReference type="NCBI Taxonomy" id="449393"/>
    <lineage>
        <taxon>unclassified sequences</taxon>
        <taxon>metagenomes</taxon>
        <taxon>ecological metagenomes</taxon>
    </lineage>
</organism>
<dbReference type="EMBL" id="CAEZXS010000240">
    <property type="protein sequence ID" value="CAB4713514.1"/>
    <property type="molecule type" value="Genomic_DNA"/>
</dbReference>
<evidence type="ECO:0000259" key="1">
    <source>
        <dbReference type="PROSITE" id="PS51202"/>
    </source>
</evidence>
<evidence type="ECO:0000313" key="2">
    <source>
        <dbReference type="EMBL" id="CAB4713514.1"/>
    </source>
</evidence>
<dbReference type="GO" id="GO:0008324">
    <property type="term" value="F:monoatomic cation transmembrane transporter activity"/>
    <property type="evidence" value="ECO:0007669"/>
    <property type="project" value="InterPro"/>
</dbReference>
<dbReference type="Gene3D" id="3.30.70.1450">
    <property type="entry name" value="Regulator of K+ conductance, C-terminal domain"/>
    <property type="match status" value="2"/>
</dbReference>
<gene>
    <name evidence="2" type="ORF">UFOPK2582_01550</name>
</gene>
<dbReference type="SUPFAM" id="SSF109755">
    <property type="entry name" value="PhoU-like"/>
    <property type="match status" value="1"/>
</dbReference>
<dbReference type="PANTHER" id="PTHR30445">
    <property type="entry name" value="K(+)_H(+) ANTIPORTER SUBUNIT KHTT"/>
    <property type="match status" value="1"/>
</dbReference>